<name>A0A4Q2FPR5_STROR</name>
<keyword evidence="1" id="KW-0067">ATP-binding</keyword>
<proteinExistence type="predicted"/>
<evidence type="ECO:0000313" key="1">
    <source>
        <dbReference type="EMBL" id="RXX23511.1"/>
    </source>
</evidence>
<dbReference type="SUPFAM" id="SSF55874">
    <property type="entry name" value="ATPase domain of HSP90 chaperone/DNA topoisomerase II/histidine kinase"/>
    <property type="match status" value="1"/>
</dbReference>
<organism evidence="1 2">
    <name type="scientific">Streptococcus oralis</name>
    <dbReference type="NCBI Taxonomy" id="1303"/>
    <lineage>
        <taxon>Bacteria</taxon>
        <taxon>Bacillati</taxon>
        <taxon>Bacillota</taxon>
        <taxon>Bacilli</taxon>
        <taxon>Lactobacillales</taxon>
        <taxon>Streptococcaceae</taxon>
        <taxon>Streptococcus</taxon>
    </lineage>
</organism>
<dbReference type="Pfam" id="PF13589">
    <property type="entry name" value="HATPase_c_3"/>
    <property type="match status" value="1"/>
</dbReference>
<dbReference type="RefSeq" id="WP_129325768.1">
    <property type="nucleotide sequence ID" value="NZ_QEWJ01000001.1"/>
</dbReference>
<sequence>MPNKVEQVPITVAGNILSELSEKIPNNIIALNELIKNAYDAFSPSVDIILDSSSKTLIIRDYGIGMDTEGIKKLFHISSSEKQYGAVIAYGDTQRLTQGSKGLGFLSVFRFGNRVLWKTGKNSQIFEFGVDFENLKNEYNLPDHKLNIKISDQEFKGTQIVIDVDDYNLKSLITTLANESSRKKILNSFVSSKVSDEGIKIDKEFIINLTLDDKTYSSDVNLDISNQGKKDHQLFRIKYSSKDKKINYYKNSILIYSSGFEYSFDDYIVDIDLMAFDFGQGRSGKDKINSVFYKPQTTNDITPLVFINNNLFNNYHLFDTEIMASKRGSLVLRQLIGYISIKSSSPLMQFNSDRTQFSQNRLTDEITDFIKNLNEEIQRTGSSLKSEIKKIEEAFTQDKIPEEDTSILKNIQKYIRQDFKLKDFLIFEKKENQLKCTLFDRGVLLDIIPKAKETNDLGTVEVWIGKDELNNETINLQDLIAESTEIRFNGDKVNKFNETQEGEWLIKKETDSTIISIKIILRNPTQPNIDVNKIDLLCNIDYDLDSIFTLYNSFGTAWERIEPDIKTNGNNTIRYDNRKGKIRFGRTGEQTITVSAKDKVTNLKYEGDFTFRIKSSEEYEIKPEQLQQSLIRLPITGTPNFSLDIKVLINEINELFKTYYSIIPVISYRTLIELTVNDILNNIEEEKKTDLSKNYNKVISMAEDIIKDSHLDDKDKQILLNIYKSIQSRSEVNAFVAFLNLSVHNGSRIITKEDVKTKTQEIQLLLVLLHLTSQ</sequence>
<dbReference type="InterPro" id="IPR036890">
    <property type="entry name" value="HATPase_C_sf"/>
</dbReference>
<reference evidence="1 2" key="1">
    <citation type="submission" date="2018-05" db="EMBL/GenBank/DDBJ databases">
        <title>Streptococcus from otitis media.</title>
        <authorList>
            <person name="Wayes A.M."/>
            <person name="Jakubovics N.S."/>
        </authorList>
    </citation>
    <scope>NUCLEOTIDE SEQUENCE [LARGE SCALE GENOMIC DNA]</scope>
    <source>
        <strain evidence="1 2">NU43</strain>
    </source>
</reference>
<dbReference type="EMBL" id="QEWJ01000001">
    <property type="protein sequence ID" value="RXX23511.1"/>
    <property type="molecule type" value="Genomic_DNA"/>
</dbReference>
<accession>A0A4Q2FPR5</accession>
<protein>
    <submittedName>
        <fullName evidence="1">ATP-binding protein</fullName>
    </submittedName>
</protein>
<comment type="caution">
    <text evidence="1">The sequence shown here is derived from an EMBL/GenBank/DDBJ whole genome shotgun (WGS) entry which is preliminary data.</text>
</comment>
<dbReference type="GO" id="GO:0005524">
    <property type="term" value="F:ATP binding"/>
    <property type="evidence" value="ECO:0007669"/>
    <property type="project" value="UniProtKB-KW"/>
</dbReference>
<evidence type="ECO:0000313" key="2">
    <source>
        <dbReference type="Proteomes" id="UP000289485"/>
    </source>
</evidence>
<dbReference type="Gene3D" id="3.30.565.10">
    <property type="entry name" value="Histidine kinase-like ATPase, C-terminal domain"/>
    <property type="match status" value="1"/>
</dbReference>
<dbReference type="Proteomes" id="UP000289485">
    <property type="component" value="Unassembled WGS sequence"/>
</dbReference>
<gene>
    <name evidence="1" type="ORF">DF216_01840</name>
</gene>
<dbReference type="AlphaFoldDB" id="A0A4Q2FPR5"/>
<keyword evidence="1" id="KW-0547">Nucleotide-binding</keyword>